<dbReference type="PANTHER" id="PTHR43161">
    <property type="entry name" value="SORBITOL DEHYDROGENASE"/>
    <property type="match status" value="1"/>
</dbReference>
<keyword evidence="8" id="KW-1185">Reference proteome</keyword>
<reference evidence="7 8" key="1">
    <citation type="submission" date="2018-11" db="EMBL/GenBank/DDBJ databases">
        <title>Genome sequence of Apiotrichum porosum DSM 27194.</title>
        <authorList>
            <person name="Aliyu H."/>
            <person name="Gorte O."/>
            <person name="Ochsenreither K."/>
        </authorList>
    </citation>
    <scope>NUCLEOTIDE SEQUENCE [LARGE SCALE GENOMIC DNA]</scope>
    <source>
        <strain evidence="7 8">DSM 27194</strain>
    </source>
</reference>
<dbReference type="PANTHER" id="PTHR43161:SF9">
    <property type="entry name" value="SORBITOL DEHYDROGENASE"/>
    <property type="match status" value="1"/>
</dbReference>
<evidence type="ECO:0000256" key="4">
    <source>
        <dbReference type="ARBA" id="ARBA00022833"/>
    </source>
</evidence>
<dbReference type="GO" id="GO:0003939">
    <property type="term" value="F:L-iditol 2-dehydrogenase (NAD+) activity"/>
    <property type="evidence" value="ECO:0007669"/>
    <property type="project" value="TreeGrafter"/>
</dbReference>
<dbReference type="SUPFAM" id="SSF51735">
    <property type="entry name" value="NAD(P)-binding Rossmann-fold domains"/>
    <property type="match status" value="1"/>
</dbReference>
<dbReference type="CDD" id="cd05285">
    <property type="entry name" value="sorbitol_DH"/>
    <property type="match status" value="1"/>
</dbReference>
<keyword evidence="3" id="KW-0479">Metal-binding</keyword>
<dbReference type="SUPFAM" id="SSF50129">
    <property type="entry name" value="GroES-like"/>
    <property type="match status" value="1"/>
</dbReference>
<dbReference type="InterPro" id="IPR013154">
    <property type="entry name" value="ADH-like_N"/>
</dbReference>
<dbReference type="GO" id="GO:0008270">
    <property type="term" value="F:zinc ion binding"/>
    <property type="evidence" value="ECO:0007669"/>
    <property type="project" value="InterPro"/>
</dbReference>
<dbReference type="Proteomes" id="UP000279236">
    <property type="component" value="Unassembled WGS sequence"/>
</dbReference>
<dbReference type="GeneID" id="39587581"/>
<evidence type="ECO:0000313" key="8">
    <source>
        <dbReference type="Proteomes" id="UP000279236"/>
    </source>
</evidence>
<comment type="similarity">
    <text evidence="2">Belongs to the zinc-containing alcohol dehydrogenase family.</text>
</comment>
<keyword evidence="5" id="KW-0560">Oxidoreductase</keyword>
<dbReference type="OrthoDB" id="1879366at2759"/>
<evidence type="ECO:0000256" key="5">
    <source>
        <dbReference type="ARBA" id="ARBA00023002"/>
    </source>
</evidence>
<evidence type="ECO:0000256" key="1">
    <source>
        <dbReference type="ARBA" id="ARBA00001947"/>
    </source>
</evidence>
<dbReference type="STRING" id="105984.A0A427XGY3"/>
<dbReference type="InterPro" id="IPR036291">
    <property type="entry name" value="NAD(P)-bd_dom_sf"/>
</dbReference>
<dbReference type="SMART" id="SM00829">
    <property type="entry name" value="PKS_ER"/>
    <property type="match status" value="1"/>
</dbReference>
<dbReference type="GO" id="GO:0006062">
    <property type="term" value="P:sorbitol catabolic process"/>
    <property type="evidence" value="ECO:0007669"/>
    <property type="project" value="TreeGrafter"/>
</dbReference>
<evidence type="ECO:0000313" key="7">
    <source>
        <dbReference type="EMBL" id="RSH77964.1"/>
    </source>
</evidence>
<feature type="domain" description="Enoyl reductase (ER)" evidence="6">
    <location>
        <begin position="31"/>
        <end position="413"/>
    </location>
</feature>
<dbReference type="Pfam" id="PF08240">
    <property type="entry name" value="ADH_N"/>
    <property type="match status" value="1"/>
</dbReference>
<comment type="cofactor">
    <cofactor evidence="1">
        <name>Zn(2+)</name>
        <dbReference type="ChEBI" id="CHEBI:29105"/>
    </cofactor>
</comment>
<proteinExistence type="inferred from homology"/>
<accession>A0A427XGY3</accession>
<dbReference type="InterPro" id="IPR011032">
    <property type="entry name" value="GroES-like_sf"/>
</dbReference>
<comment type="caution">
    <text evidence="7">The sequence shown here is derived from an EMBL/GenBank/DDBJ whole genome shotgun (WGS) entry which is preliminary data.</text>
</comment>
<name>A0A427XGY3_9TREE</name>
<organism evidence="7 8">
    <name type="scientific">Apiotrichum porosum</name>
    <dbReference type="NCBI Taxonomy" id="105984"/>
    <lineage>
        <taxon>Eukaryota</taxon>
        <taxon>Fungi</taxon>
        <taxon>Dikarya</taxon>
        <taxon>Basidiomycota</taxon>
        <taxon>Agaricomycotina</taxon>
        <taxon>Tremellomycetes</taxon>
        <taxon>Trichosporonales</taxon>
        <taxon>Trichosporonaceae</taxon>
        <taxon>Apiotrichum</taxon>
    </lineage>
</organism>
<dbReference type="RefSeq" id="XP_028473111.1">
    <property type="nucleotide sequence ID" value="XM_028618744.1"/>
</dbReference>
<dbReference type="InterPro" id="IPR002328">
    <property type="entry name" value="ADH_Zn_CS"/>
</dbReference>
<evidence type="ECO:0000256" key="2">
    <source>
        <dbReference type="ARBA" id="ARBA00008072"/>
    </source>
</evidence>
<evidence type="ECO:0000259" key="6">
    <source>
        <dbReference type="SMART" id="SM00829"/>
    </source>
</evidence>
<dbReference type="PROSITE" id="PS00059">
    <property type="entry name" value="ADH_ZINC"/>
    <property type="match status" value="1"/>
</dbReference>
<dbReference type="Gene3D" id="3.90.180.10">
    <property type="entry name" value="Medium-chain alcohol dehydrogenases, catalytic domain"/>
    <property type="match status" value="1"/>
</dbReference>
<dbReference type="EMBL" id="RSCE01000014">
    <property type="protein sequence ID" value="RSH77964.1"/>
    <property type="molecule type" value="Genomic_DNA"/>
</dbReference>
<sequence length="418" mass="44516">MSRYHQLTTEQPASVVDLNLAPNTSCVLVKKQTIEVRPTPLPILQPDGILVKVMASGICGSDLHNYLAGGVGGRPVTEPLVMGHESSGEVIAVGEFVTTHKVGDRVAIEPGLPCRRCANCKAGRMNICLDVKYCGAPGSVGSLMRYFALPADMAPHLPESLSWEEAGSLQPLAIGVAIGIRADLRAHQTLAIMGCGPIGLITAAVAHANSAKLIIGFDINPKRCEFARKYISPITGRPIFDRVFQVDSLPTTRKSANGANGHDAHDENVGDVKYDAAKERAKEYLAIMNVEADGVDRVVEASGAEDAGLLGIAIAKQGATSVVTFTMLTPSPDLAVGLGHHQTNIFPTLAVTNKEIDVKGITRYTSTCFPNAIDLVRRGQVDLKQLITLVLPLTESKRAFDAVASGEEIKVIIKNQEC</sequence>
<keyword evidence="4" id="KW-0862">Zinc</keyword>
<dbReference type="Gene3D" id="3.40.50.720">
    <property type="entry name" value="NAD(P)-binding Rossmann-like Domain"/>
    <property type="match status" value="1"/>
</dbReference>
<dbReference type="AlphaFoldDB" id="A0A427XGY3"/>
<dbReference type="InterPro" id="IPR045306">
    <property type="entry name" value="SDH-like"/>
</dbReference>
<dbReference type="InterPro" id="IPR020843">
    <property type="entry name" value="ER"/>
</dbReference>
<evidence type="ECO:0000256" key="3">
    <source>
        <dbReference type="ARBA" id="ARBA00022723"/>
    </source>
</evidence>
<protein>
    <recommendedName>
        <fullName evidence="6">Enoyl reductase (ER) domain-containing protein</fullName>
    </recommendedName>
</protein>
<gene>
    <name evidence="7" type="ORF">EHS24_003038</name>
</gene>